<dbReference type="GO" id="GO:0005524">
    <property type="term" value="F:ATP binding"/>
    <property type="evidence" value="ECO:0007669"/>
    <property type="project" value="InterPro"/>
</dbReference>
<name>A0A3G4ZNK6_9VIRU</name>
<gene>
    <name evidence="3" type="ORF">Terrestrivirus4_32</name>
</gene>
<organism evidence="3">
    <name type="scientific">Terrestrivirus sp</name>
    <dbReference type="NCBI Taxonomy" id="2487775"/>
    <lineage>
        <taxon>Viruses</taxon>
        <taxon>Varidnaviria</taxon>
        <taxon>Bamfordvirae</taxon>
        <taxon>Nucleocytoviricota</taxon>
        <taxon>Megaviricetes</taxon>
        <taxon>Imitervirales</taxon>
        <taxon>Mimiviridae</taxon>
        <taxon>Klosneuvirinae</taxon>
    </lineage>
</organism>
<feature type="region of interest" description="Disordered" evidence="1">
    <location>
        <begin position="110"/>
        <end position="129"/>
    </location>
</feature>
<reference evidence="3" key="1">
    <citation type="submission" date="2018-10" db="EMBL/GenBank/DDBJ databases">
        <title>Hidden diversity of soil giant viruses.</title>
        <authorList>
            <person name="Schulz F."/>
            <person name="Alteio L."/>
            <person name="Goudeau D."/>
            <person name="Ryan E.M."/>
            <person name="Malmstrom R.R."/>
            <person name="Blanchard J."/>
            <person name="Woyke T."/>
        </authorList>
    </citation>
    <scope>NUCLEOTIDE SEQUENCE</scope>
    <source>
        <strain evidence="3">TEV1</strain>
    </source>
</reference>
<dbReference type="CDD" id="cd00009">
    <property type="entry name" value="AAA"/>
    <property type="match status" value="1"/>
</dbReference>
<evidence type="ECO:0000313" key="3">
    <source>
        <dbReference type="EMBL" id="AYV75984.1"/>
    </source>
</evidence>
<sequence>MADEFVNYDELDTSMENKCMNINNGTIIWTGNKKPKSVYGKNNPTNPNKNGPNNPNKNGPNNPNKNNPNKNCPTEPPTKKPKKDSDDSDDNDENDDLRFLFTLLTNPALLAGNGPNSNSSNSSAVTKEKTPLECGNPLCDHKTYEENPEQVKRSDLRVIEDINDLIAIGKTYHCKKNTEFNGLNLRIMCNLVTPLTELDCMIGLKDVKRHLVDQILFFLRGYNKNTKCNKCVDCSYNLPCAKNQDDMLHTVITGPPGVGKTQLGKILAKVYKEMGVLSKGHFKLATRSDMVAKYLGQTAVKTQELIDKCMGGVLFIDEAYSLGSNAEPGRDSFAKEAVDTLNQNLSEKRDFLCIIAGYKDQLEKCFFAQNEGLKRRFTFRYDLEGYCGSELMEIFLSKVELGGWEYTDDKKELEEFFEENEGGFPNYGGDVETLFLNCKIAHCRRITNSSENGKVLNMQDIQNGFETFTSFRGEHGSDSPPPSVYIE</sequence>
<dbReference type="PANTHER" id="PTHR43392">
    <property type="entry name" value="AAA-TYPE ATPASE FAMILY PROTEIN / ANKYRIN REPEAT FAMILY PROTEIN"/>
    <property type="match status" value="1"/>
</dbReference>
<dbReference type="SMART" id="SM00382">
    <property type="entry name" value="AAA"/>
    <property type="match status" value="1"/>
</dbReference>
<dbReference type="InterPro" id="IPR050773">
    <property type="entry name" value="CbxX/CfxQ_RuBisCO_ESX"/>
</dbReference>
<feature type="domain" description="AAA+ ATPase" evidence="2">
    <location>
        <begin position="246"/>
        <end position="387"/>
    </location>
</feature>
<dbReference type="GO" id="GO:0016887">
    <property type="term" value="F:ATP hydrolysis activity"/>
    <property type="evidence" value="ECO:0007669"/>
    <property type="project" value="InterPro"/>
</dbReference>
<evidence type="ECO:0000259" key="2">
    <source>
        <dbReference type="SMART" id="SM00382"/>
    </source>
</evidence>
<dbReference type="PANTHER" id="PTHR43392:SF2">
    <property type="entry name" value="AAA-TYPE ATPASE FAMILY PROTEIN _ ANKYRIN REPEAT FAMILY PROTEIN"/>
    <property type="match status" value="1"/>
</dbReference>
<dbReference type="InterPro" id="IPR003593">
    <property type="entry name" value="AAA+_ATPase"/>
</dbReference>
<feature type="region of interest" description="Disordered" evidence="1">
    <location>
        <begin position="26"/>
        <end position="94"/>
    </location>
</feature>
<protein>
    <submittedName>
        <fullName evidence="3">AAA family ATPase</fullName>
    </submittedName>
</protein>
<dbReference type="InterPro" id="IPR003959">
    <property type="entry name" value="ATPase_AAA_core"/>
</dbReference>
<dbReference type="Pfam" id="PF00004">
    <property type="entry name" value="AAA"/>
    <property type="match status" value="1"/>
</dbReference>
<accession>A0A3G4ZNK6</accession>
<dbReference type="EMBL" id="MK071982">
    <property type="protein sequence ID" value="AYV75984.1"/>
    <property type="molecule type" value="Genomic_DNA"/>
</dbReference>
<dbReference type="SUPFAM" id="SSF52540">
    <property type="entry name" value="P-loop containing nucleoside triphosphate hydrolases"/>
    <property type="match status" value="1"/>
</dbReference>
<dbReference type="InterPro" id="IPR027417">
    <property type="entry name" value="P-loop_NTPase"/>
</dbReference>
<evidence type="ECO:0000256" key="1">
    <source>
        <dbReference type="SAM" id="MobiDB-lite"/>
    </source>
</evidence>
<proteinExistence type="predicted"/>
<dbReference type="Gene3D" id="3.40.50.300">
    <property type="entry name" value="P-loop containing nucleotide triphosphate hydrolases"/>
    <property type="match status" value="1"/>
</dbReference>
<feature type="compositionally biased region" description="Low complexity" evidence="1">
    <location>
        <begin position="41"/>
        <end position="73"/>
    </location>
</feature>